<keyword evidence="2" id="KW-0285">Flavoprotein</keyword>
<dbReference type="Pfam" id="PF01565">
    <property type="entry name" value="FAD_binding_4"/>
    <property type="match status" value="1"/>
</dbReference>
<keyword evidence="3" id="KW-0274">FAD</keyword>
<accession>A0A8J4PK33</accession>
<dbReference type="Gene3D" id="3.30.465.10">
    <property type="match status" value="1"/>
</dbReference>
<keyword evidence="4" id="KW-0560">Oxidoreductase</keyword>
<dbReference type="Pfam" id="PF08031">
    <property type="entry name" value="BBE"/>
    <property type="match status" value="1"/>
</dbReference>
<dbReference type="InterPro" id="IPR012951">
    <property type="entry name" value="BBE"/>
</dbReference>
<evidence type="ECO:0000256" key="3">
    <source>
        <dbReference type="ARBA" id="ARBA00022827"/>
    </source>
</evidence>
<dbReference type="PANTHER" id="PTHR42973">
    <property type="entry name" value="BINDING OXIDOREDUCTASE, PUTATIVE (AFU_ORTHOLOGUE AFUA_1G17690)-RELATED"/>
    <property type="match status" value="1"/>
</dbReference>
<evidence type="ECO:0000259" key="5">
    <source>
        <dbReference type="PROSITE" id="PS51387"/>
    </source>
</evidence>
<reference evidence="6" key="1">
    <citation type="submission" date="2020-01" db="EMBL/GenBank/DDBJ databases">
        <title>Development of genomics and gene disruption for Polysphondylium violaceum indicates a role for the polyketide synthase stlB in stalk morphogenesis.</title>
        <authorList>
            <person name="Narita B."/>
            <person name="Kawabe Y."/>
            <person name="Kin K."/>
            <person name="Saito T."/>
            <person name="Gibbs R."/>
            <person name="Kuspa A."/>
            <person name="Muzny D."/>
            <person name="Queller D."/>
            <person name="Richards S."/>
            <person name="Strassman J."/>
            <person name="Sucgang R."/>
            <person name="Worley K."/>
            <person name="Schaap P."/>
        </authorList>
    </citation>
    <scope>NUCLEOTIDE SEQUENCE</scope>
    <source>
        <strain evidence="6">QSvi11</strain>
    </source>
</reference>
<dbReference type="PROSITE" id="PS51387">
    <property type="entry name" value="FAD_PCMH"/>
    <property type="match status" value="1"/>
</dbReference>
<evidence type="ECO:0000256" key="2">
    <source>
        <dbReference type="ARBA" id="ARBA00022630"/>
    </source>
</evidence>
<gene>
    <name evidence="6" type="ORF">CYY_009418</name>
</gene>
<evidence type="ECO:0000256" key="1">
    <source>
        <dbReference type="ARBA" id="ARBA00005466"/>
    </source>
</evidence>
<dbReference type="Gene3D" id="3.40.462.20">
    <property type="match status" value="1"/>
</dbReference>
<dbReference type="Proteomes" id="UP000695562">
    <property type="component" value="Unassembled WGS sequence"/>
</dbReference>
<dbReference type="InterPro" id="IPR006094">
    <property type="entry name" value="Oxid_FAD_bind_N"/>
</dbReference>
<dbReference type="GO" id="GO:0071949">
    <property type="term" value="F:FAD binding"/>
    <property type="evidence" value="ECO:0007669"/>
    <property type="project" value="InterPro"/>
</dbReference>
<dbReference type="PANTHER" id="PTHR42973:SF44">
    <property type="entry name" value="FAD-BINDING PCMH-TYPE DOMAIN-CONTAINING PROTEIN"/>
    <property type="match status" value="1"/>
</dbReference>
<evidence type="ECO:0000313" key="7">
    <source>
        <dbReference type="Proteomes" id="UP000695562"/>
    </source>
</evidence>
<dbReference type="OrthoDB" id="17071at2759"/>
<dbReference type="EMBL" id="AJWJ01000703">
    <property type="protein sequence ID" value="KAF2069265.1"/>
    <property type="molecule type" value="Genomic_DNA"/>
</dbReference>
<proteinExistence type="inferred from homology"/>
<dbReference type="InterPro" id="IPR050416">
    <property type="entry name" value="FAD-linked_Oxidoreductase"/>
</dbReference>
<sequence length="486" mass="54903">MNTAECSNTINNSTINSNDDLDIIGKGDQRYNNYFQNYNSRIHREPVCYIRPTDVHQLTETLQYAQSINKGVSIRSGGHSATVYSVLDDTVNIDLSGFNQIHSFDPVCKTVVAQTGVSWKQFYTFTTAHSLAVPAGGCPSVCGGLSLAGGSNFLAPTFGYTVDSILEMTVLLANGSIVTCNDTVNQDLFWALRGAGHGGYGVVVDIKYQLYDMPPLLYFNTIELDYESSFEENLRRLVDYSKTMDTNIHLSLDVRKLYDRKSATTGGLHDPVLMKITFFYFGPPSEGETHCTALYNTLVNAKVKSLAASDCSKTFLQISLLGPDPDLIRRSYTKSRITHSSNFTTAAIADIKRVFSAFPPTSDHMTKKDPLTNFSFSMYYHGGQMNKYASDFNSYYHRHDDWAFTFIVTYLESANDALFSQWKDNVTSILDDFGPFIYQNYPDNEDPNWEYAYYGANYPRLQEIKLKYDPNNYFNYPQSIRINHNK</sequence>
<dbReference type="InterPro" id="IPR016166">
    <property type="entry name" value="FAD-bd_PCMH"/>
</dbReference>
<comment type="caution">
    <text evidence="6">The sequence shown here is derived from an EMBL/GenBank/DDBJ whole genome shotgun (WGS) entry which is preliminary data.</text>
</comment>
<dbReference type="GO" id="GO:0016491">
    <property type="term" value="F:oxidoreductase activity"/>
    <property type="evidence" value="ECO:0007669"/>
    <property type="project" value="UniProtKB-KW"/>
</dbReference>
<name>A0A8J4PK33_9MYCE</name>
<organism evidence="6 7">
    <name type="scientific">Polysphondylium violaceum</name>
    <dbReference type="NCBI Taxonomy" id="133409"/>
    <lineage>
        <taxon>Eukaryota</taxon>
        <taxon>Amoebozoa</taxon>
        <taxon>Evosea</taxon>
        <taxon>Eumycetozoa</taxon>
        <taxon>Dictyostelia</taxon>
        <taxon>Dictyosteliales</taxon>
        <taxon>Dictyosteliaceae</taxon>
        <taxon>Polysphondylium</taxon>
    </lineage>
</organism>
<dbReference type="InterPro" id="IPR016169">
    <property type="entry name" value="FAD-bd_PCMH_sub2"/>
</dbReference>
<dbReference type="InterPro" id="IPR036318">
    <property type="entry name" value="FAD-bd_PCMH-like_sf"/>
</dbReference>
<protein>
    <recommendedName>
        <fullName evidence="5">FAD-binding PCMH-type domain-containing protein</fullName>
    </recommendedName>
</protein>
<dbReference type="AlphaFoldDB" id="A0A8J4PK33"/>
<dbReference type="SUPFAM" id="SSF56176">
    <property type="entry name" value="FAD-binding/transporter-associated domain-like"/>
    <property type="match status" value="1"/>
</dbReference>
<keyword evidence="7" id="KW-1185">Reference proteome</keyword>
<evidence type="ECO:0000313" key="6">
    <source>
        <dbReference type="EMBL" id="KAF2069265.1"/>
    </source>
</evidence>
<feature type="domain" description="FAD-binding PCMH-type" evidence="5">
    <location>
        <begin position="42"/>
        <end position="213"/>
    </location>
</feature>
<comment type="similarity">
    <text evidence="1">Belongs to the oxygen-dependent FAD-linked oxidoreductase family.</text>
</comment>
<evidence type="ECO:0000256" key="4">
    <source>
        <dbReference type="ARBA" id="ARBA00023002"/>
    </source>
</evidence>